<dbReference type="GO" id="GO:0016765">
    <property type="term" value="F:transferase activity, transferring alkyl or aryl (other than methyl) groups"/>
    <property type="evidence" value="ECO:0007669"/>
    <property type="project" value="InterPro"/>
</dbReference>
<dbReference type="EMBL" id="KU926705">
    <property type="protein sequence ID" value="ANC57852.1"/>
    <property type="molecule type" value="Genomic_DNA"/>
</dbReference>
<dbReference type="SFLD" id="SFLDG01064">
    <property type="entry name" value="F420__menaquinone_cofactor_bio"/>
    <property type="match status" value="1"/>
</dbReference>
<evidence type="ECO:0000313" key="12">
    <source>
        <dbReference type="EMBL" id="ANC57852.1"/>
    </source>
</evidence>
<dbReference type="PANTHER" id="PTHR43076:SF15">
    <property type="entry name" value="7,8-DIDEMETHYL-8-HYDROXY-5-DEAZARIBOFLAVIN SYNTHASE"/>
    <property type="match status" value="1"/>
</dbReference>
<comment type="pathway">
    <text evidence="2">Cofactor biosynthesis; coenzyme F0 biosynthesis.</text>
</comment>
<evidence type="ECO:0000256" key="2">
    <source>
        <dbReference type="ARBA" id="ARBA00004712"/>
    </source>
</evidence>
<dbReference type="SFLD" id="SFLDF00294">
    <property type="entry name" value="7_8-didemethyl-8-hydroxy-5-dea"/>
    <property type="match status" value="1"/>
</dbReference>
<dbReference type="SFLD" id="SFLDS00029">
    <property type="entry name" value="Radical_SAM"/>
    <property type="match status" value="1"/>
</dbReference>
<dbReference type="NCBIfam" id="TIGR03550">
    <property type="entry name" value="F420_cofG"/>
    <property type="match status" value="1"/>
</dbReference>
<dbReference type="InterPro" id="IPR034405">
    <property type="entry name" value="F420"/>
</dbReference>
<evidence type="ECO:0000256" key="4">
    <source>
        <dbReference type="ARBA" id="ARBA00022485"/>
    </source>
</evidence>
<evidence type="ECO:0000256" key="3">
    <source>
        <dbReference type="ARBA" id="ARBA00012126"/>
    </source>
</evidence>
<keyword evidence="8" id="KW-0411">Iron-sulfur</keyword>
<dbReference type="InterPro" id="IPR007197">
    <property type="entry name" value="rSAM"/>
</dbReference>
<comment type="cofactor">
    <cofactor evidence="1">
        <name>[4Fe-4S] cluster</name>
        <dbReference type="ChEBI" id="CHEBI:49883"/>
    </cofactor>
</comment>
<comment type="catalytic activity">
    <reaction evidence="10">
        <text>5-amino-5-(4-hydroxybenzyl)-6-(D-ribitylimino)-5,6-dihydrouracil + S-adenosyl-L-methionine = 7,8-didemethyl-8-hydroxy-5-deazariboflavin + 5'-deoxyadenosine + L-methionine + NH4(+) + H(+)</text>
        <dbReference type="Rhea" id="RHEA:55204"/>
        <dbReference type="ChEBI" id="CHEBI:15378"/>
        <dbReference type="ChEBI" id="CHEBI:17319"/>
        <dbReference type="ChEBI" id="CHEBI:28938"/>
        <dbReference type="ChEBI" id="CHEBI:57844"/>
        <dbReference type="ChEBI" id="CHEBI:59789"/>
        <dbReference type="ChEBI" id="CHEBI:59904"/>
        <dbReference type="ChEBI" id="CHEBI:85936"/>
        <dbReference type="EC" id="4.3.1.32"/>
    </reaction>
</comment>
<evidence type="ECO:0000256" key="1">
    <source>
        <dbReference type="ARBA" id="ARBA00001966"/>
    </source>
</evidence>
<keyword evidence="7" id="KW-0408">Iron</keyword>
<dbReference type="CDD" id="cd01335">
    <property type="entry name" value="Radical_SAM"/>
    <property type="match status" value="1"/>
</dbReference>
<keyword evidence="6" id="KW-0479">Metal-binding</keyword>
<dbReference type="InterPro" id="IPR006638">
    <property type="entry name" value="Elp3/MiaA/NifB-like_rSAM"/>
</dbReference>
<evidence type="ECO:0000256" key="10">
    <source>
        <dbReference type="ARBA" id="ARBA00048974"/>
    </source>
</evidence>
<evidence type="ECO:0000256" key="7">
    <source>
        <dbReference type="ARBA" id="ARBA00023004"/>
    </source>
</evidence>
<dbReference type="EC" id="4.3.1.32" evidence="3"/>
<dbReference type="PANTHER" id="PTHR43076">
    <property type="entry name" value="FO SYNTHASE (COFH)"/>
    <property type="match status" value="1"/>
</dbReference>
<dbReference type="PROSITE" id="PS51918">
    <property type="entry name" value="RADICAL_SAM"/>
    <property type="match status" value="1"/>
</dbReference>
<dbReference type="InterPro" id="IPR013785">
    <property type="entry name" value="Aldolase_TIM"/>
</dbReference>
<protein>
    <recommendedName>
        <fullName evidence="3">7,8-didemethyl-8-hydroxy-5-deazariboflavin synthase</fullName>
        <ecNumber evidence="3">4.3.1.32</ecNumber>
    </recommendedName>
</protein>
<reference evidence="12" key="1">
    <citation type="submission" date="2016-03" db="EMBL/GenBank/DDBJ databases">
        <title>Partial sequence of psychrophilic Colwellia sp.</title>
        <authorList>
            <person name="Pankowski J.A."/>
            <person name="Leong J.S."/>
            <person name="Nano F.E."/>
        </authorList>
    </citation>
    <scope>NUCLEOTIDE SEQUENCE</scope>
    <source>
        <strain evidence="12">C1</strain>
    </source>
</reference>
<dbReference type="SFLD" id="SFLDG01388">
    <property type="entry name" value="7_8-didemethyl-8-hydroxy-5-dea"/>
    <property type="match status" value="1"/>
</dbReference>
<dbReference type="UniPathway" id="UPA00072"/>
<evidence type="ECO:0000256" key="9">
    <source>
        <dbReference type="ARBA" id="ARBA00023239"/>
    </source>
</evidence>
<sequence>MDKLTALQASQLGDVRGEELNVIRQAACAVRDKHWGKIMTYSRKVFIPLTNMCRDECQYCTFVQRPESGNANIMTPEQVLTVVRQGQAMGCKEVLLSLGEKPELRYREAREALAEQGFSTMMEYVAEISALILRETTLLPHVNAGTMTADELAKIKKVSASMGMMLETVSDRLLQKGQAHFACPDKVPAIRLATIKSAGEQKIPYTTGILIGIGETWQERVESLEAINNLHLQYGHIQEVIVQNFCAKSGTAMADHPEPALEDMLRTLAVARLMLDPSISIQAPPNLQQRYKYYIGSGINDWGGISPLTKDFINPERAWPQIEQLAKATQDCGYQLQERLAVYPNYLKKQYLSPQISKRLKGMARADGLASEQCVVAESSKHAADMIYHVAL</sequence>
<feature type="domain" description="Radical SAM core" evidence="11">
    <location>
        <begin position="39"/>
        <end position="284"/>
    </location>
</feature>
<dbReference type="Pfam" id="PF04055">
    <property type="entry name" value="Radical_SAM"/>
    <property type="match status" value="1"/>
</dbReference>
<name>A0A168PGL8_9GAMM</name>
<dbReference type="SUPFAM" id="SSF102114">
    <property type="entry name" value="Radical SAM enzymes"/>
    <property type="match status" value="1"/>
</dbReference>
<dbReference type="GO" id="GO:0046872">
    <property type="term" value="F:metal ion binding"/>
    <property type="evidence" value="ECO:0007669"/>
    <property type="project" value="UniProtKB-KW"/>
</dbReference>
<accession>A0A168PGL8</accession>
<evidence type="ECO:0000256" key="6">
    <source>
        <dbReference type="ARBA" id="ARBA00022723"/>
    </source>
</evidence>
<keyword evidence="4" id="KW-0004">4Fe-4S</keyword>
<dbReference type="AlphaFoldDB" id="A0A168PGL8"/>
<proteinExistence type="inferred from homology"/>
<dbReference type="HAMAP" id="MF_01611">
    <property type="entry name" value="FO_synth_sub1"/>
    <property type="match status" value="1"/>
</dbReference>
<dbReference type="GO" id="GO:0044689">
    <property type="term" value="F:7,8-didemethyl-8-hydroxy-5-deazariboflavin synthase activity"/>
    <property type="evidence" value="ECO:0007669"/>
    <property type="project" value="UniProtKB-EC"/>
</dbReference>
<dbReference type="InterPro" id="IPR019939">
    <property type="entry name" value="CofG_family"/>
</dbReference>
<dbReference type="NCBIfam" id="NF004884">
    <property type="entry name" value="PRK06245.1"/>
    <property type="match status" value="1"/>
</dbReference>
<keyword evidence="5" id="KW-0949">S-adenosyl-L-methionine</keyword>
<dbReference type="InterPro" id="IPR058240">
    <property type="entry name" value="rSAM_sf"/>
</dbReference>
<organism evidence="12">
    <name type="scientific">Colwellia sp. C1</name>
    <dbReference type="NCBI Taxonomy" id="1737566"/>
    <lineage>
        <taxon>Bacteria</taxon>
        <taxon>Pseudomonadati</taxon>
        <taxon>Pseudomonadota</taxon>
        <taxon>Gammaproteobacteria</taxon>
        <taxon>Alteromonadales</taxon>
        <taxon>Colwelliaceae</taxon>
        <taxon>Colwellia</taxon>
    </lineage>
</organism>
<dbReference type="Gene3D" id="3.20.20.70">
    <property type="entry name" value="Aldolase class I"/>
    <property type="match status" value="1"/>
</dbReference>
<evidence type="ECO:0000256" key="8">
    <source>
        <dbReference type="ARBA" id="ARBA00023014"/>
    </source>
</evidence>
<evidence type="ECO:0000256" key="5">
    <source>
        <dbReference type="ARBA" id="ARBA00022691"/>
    </source>
</evidence>
<evidence type="ECO:0000259" key="11">
    <source>
        <dbReference type="PROSITE" id="PS51918"/>
    </source>
</evidence>
<keyword evidence="9" id="KW-0456">Lyase</keyword>
<dbReference type="GO" id="GO:0051539">
    <property type="term" value="F:4 iron, 4 sulfur cluster binding"/>
    <property type="evidence" value="ECO:0007669"/>
    <property type="project" value="UniProtKB-KW"/>
</dbReference>
<dbReference type="SMART" id="SM00729">
    <property type="entry name" value="Elp3"/>
    <property type="match status" value="1"/>
</dbReference>